<dbReference type="InterPro" id="IPR013956">
    <property type="entry name" value="E3_ubiquit_lig_Bre1"/>
</dbReference>
<feature type="compositionally biased region" description="Polar residues" evidence="17">
    <location>
        <begin position="7"/>
        <end position="17"/>
    </location>
</feature>
<comment type="function">
    <text evidence="13">E3 ubiquitin-protein ligase that mediates monoubiquitination of histone H2B to form H2BK123ub1. H2BK123ub1 gives a specific tag for epigenetic transcriptional activation and is also a prerequisite for H3K4me and H3K79me formation.</text>
</comment>
<dbReference type="UniPathway" id="UPA00143"/>
<keyword evidence="11 15" id="KW-0175">Coiled coil</keyword>
<accession>A0A2C5X3N2</accession>
<evidence type="ECO:0000256" key="6">
    <source>
        <dbReference type="ARBA" id="ARBA00022723"/>
    </source>
</evidence>
<dbReference type="InterPro" id="IPR058643">
    <property type="entry name" value="BRE1-like_CC"/>
</dbReference>
<name>A0A2C5X3N2_9PEZI</name>
<comment type="pathway">
    <text evidence="3 15">Protein modification; protein ubiquitination.</text>
</comment>
<evidence type="ECO:0000256" key="7">
    <source>
        <dbReference type="ARBA" id="ARBA00022771"/>
    </source>
</evidence>
<proteinExistence type="inferred from homology"/>
<evidence type="ECO:0000256" key="16">
    <source>
        <dbReference type="SAM" id="Coils"/>
    </source>
</evidence>
<evidence type="ECO:0000256" key="13">
    <source>
        <dbReference type="ARBA" id="ARBA00059679"/>
    </source>
</evidence>
<dbReference type="PROSITE" id="PS50089">
    <property type="entry name" value="ZF_RING_2"/>
    <property type="match status" value="1"/>
</dbReference>
<sequence length="737" mass="84007">MPVATPNPATTTLSSVSRVDKMDERKRPASTANNSDEAAPPRKRHAANGNEREDYEKYENQPEEVWITNFTKGAIFRRMHEYRRESQTFSSRLEELHKRSLYHDDHIRIVDAWWRQFVDELELLVDSKVPSAETVPSEQPYLSRVAFHDTVDFQRHLDEKKRSLASRAEALVGRIAASRGQTNPNVTALESEVSALLAVQKEYLVKLDRLSNEKQELTEQLNLASLRYFKAEKKLDRAKSAQVTELEQQALSRDARSGQGFNGNAEGSKAAKPSTNHAELKAKIEEEQASVKKQQEQIDSLLADIKALQDENTKLRMTKDPASGTEEDFAHTELFKSLRSKTEDLIKQVNHLETTNSQIRDECEKLLAERTAFKRQLDADTQAVTTELDNELLSRDSDLARIRASRDEHMTELNSNKQVLDQERTALNHLKELVAAKDDKIASLESRIARLEPPAEDQEMADVEAKLDEVPEEELRAKFRKLQRDYDSINHELPSISTAYKKAMALAHNKVMNLEALERKVELILAEKGRVDQKYFAARKDADMRVTEINTMRRQNSKSAEIIAQLKEVETSNRCTMANLEKQLAQLKQANIALAAEHKKLESASIEATRKSEGALKEVQNLKELISVRDTSISSLRSTTLEKDMESSRLKAKVDSLTKDRDQWRRKAEGNSSDVEHNLRTLMLCTICNDKFKDTALKTCGHLFCKACVQDRLTNRMRKCPNCSKAFDKMDIMAVHH</sequence>
<dbReference type="STRING" id="1035309.A0A2C5X3N2"/>
<feature type="region of interest" description="Disordered" evidence="17">
    <location>
        <begin position="1"/>
        <end position="59"/>
    </location>
</feature>
<feature type="coiled-coil region" evidence="16">
    <location>
        <begin position="577"/>
        <end position="604"/>
    </location>
</feature>
<feature type="compositionally biased region" description="Basic and acidic residues" evidence="17">
    <location>
        <begin position="18"/>
        <end position="27"/>
    </location>
</feature>
<dbReference type="GO" id="GO:0033503">
    <property type="term" value="C:HULC complex"/>
    <property type="evidence" value="ECO:0007669"/>
    <property type="project" value="TreeGrafter"/>
</dbReference>
<dbReference type="Gene3D" id="3.30.40.10">
    <property type="entry name" value="Zinc/RING finger domain, C3HC4 (zinc finger)"/>
    <property type="match status" value="1"/>
</dbReference>
<comment type="caution">
    <text evidence="19">The sequence shown here is derived from an EMBL/GenBank/DDBJ whole genome shotgun (WGS) entry which is preliminary data.</text>
</comment>
<evidence type="ECO:0000256" key="17">
    <source>
        <dbReference type="SAM" id="MobiDB-lite"/>
    </source>
</evidence>
<dbReference type="AlphaFoldDB" id="A0A2C5X3N2"/>
<comment type="catalytic activity">
    <reaction evidence="1 15">
        <text>S-ubiquitinyl-[E2 ubiquitin-conjugating enzyme]-L-cysteine + [acceptor protein]-L-lysine = [E2 ubiquitin-conjugating enzyme]-L-cysteine + N(6)-ubiquitinyl-[acceptor protein]-L-lysine.</text>
        <dbReference type="EC" id="2.3.2.27"/>
    </reaction>
</comment>
<gene>
    <name evidence="19" type="primary">BRE1</name>
    <name evidence="19" type="ORF">CFIMG_000865RA</name>
</gene>
<dbReference type="CDD" id="cd16499">
    <property type="entry name" value="RING-HC_Bre1-like"/>
    <property type="match status" value="1"/>
</dbReference>
<keyword evidence="9 15" id="KW-0862">Zinc</keyword>
<dbReference type="GO" id="GO:0016567">
    <property type="term" value="P:protein ubiquitination"/>
    <property type="evidence" value="ECO:0007669"/>
    <property type="project" value="UniProtKB-UniRule"/>
</dbReference>
<dbReference type="InterPro" id="IPR017907">
    <property type="entry name" value="Znf_RING_CS"/>
</dbReference>
<dbReference type="PANTHER" id="PTHR23163">
    <property type="entry name" value="RING FINGER PROTEIN-RELATED"/>
    <property type="match status" value="1"/>
</dbReference>
<feature type="coiled-coil region" evidence="16">
    <location>
        <begin position="200"/>
        <end position="234"/>
    </location>
</feature>
<evidence type="ECO:0000256" key="5">
    <source>
        <dbReference type="ARBA" id="ARBA00022679"/>
    </source>
</evidence>
<evidence type="ECO:0000256" key="14">
    <source>
        <dbReference type="PROSITE-ProRule" id="PRU00175"/>
    </source>
</evidence>
<keyword evidence="7 14" id="KW-0863">Zinc-finger</keyword>
<keyword evidence="6 15" id="KW-0479">Metal-binding</keyword>
<evidence type="ECO:0000313" key="20">
    <source>
        <dbReference type="Proteomes" id="UP000222788"/>
    </source>
</evidence>
<dbReference type="Pfam" id="PF08647">
    <property type="entry name" value="BRE1"/>
    <property type="match status" value="1"/>
</dbReference>
<dbReference type="PROSITE" id="PS00518">
    <property type="entry name" value="ZF_RING_1"/>
    <property type="match status" value="1"/>
</dbReference>
<dbReference type="PANTHER" id="PTHR23163:SF0">
    <property type="entry name" value="E3 UBIQUITIN-PROTEIN LIGASE BRE1"/>
    <property type="match status" value="1"/>
</dbReference>
<evidence type="ECO:0000256" key="11">
    <source>
        <dbReference type="ARBA" id="ARBA00023054"/>
    </source>
</evidence>
<evidence type="ECO:0000259" key="18">
    <source>
        <dbReference type="PROSITE" id="PS50089"/>
    </source>
</evidence>
<feature type="domain" description="RING-type" evidence="18">
    <location>
        <begin position="685"/>
        <end position="724"/>
    </location>
</feature>
<evidence type="ECO:0000313" key="19">
    <source>
        <dbReference type="EMBL" id="PHH55649.1"/>
    </source>
</evidence>
<reference evidence="19 20" key="2">
    <citation type="journal article" date="2013" name="IMA Fungus">
        <title>IMA Genome-F 1: Ceratocystis fimbriata: Draft nuclear genome sequence for the plant pathogen, Ceratocystis fimbriata.</title>
        <authorList>
            <person name="Wilken P.M."/>
            <person name="Steenkamp E.T."/>
            <person name="Wingfield M.J."/>
            <person name="de Beer Z.W."/>
            <person name="Wingfield B.D."/>
        </authorList>
    </citation>
    <scope>NUCLEOTIDE SEQUENCE [LARGE SCALE GENOMIC DNA]</scope>
    <source>
        <strain evidence="19 20">CBS 114723</strain>
    </source>
</reference>
<dbReference type="GO" id="GO:0006325">
    <property type="term" value="P:chromatin organization"/>
    <property type="evidence" value="ECO:0007669"/>
    <property type="project" value="UniProtKB-KW"/>
</dbReference>
<dbReference type="GO" id="GO:0005634">
    <property type="term" value="C:nucleus"/>
    <property type="evidence" value="ECO:0007669"/>
    <property type="project" value="UniProtKB-SubCell"/>
</dbReference>
<organism evidence="19 20">
    <name type="scientific">Ceratocystis fimbriata CBS 114723</name>
    <dbReference type="NCBI Taxonomy" id="1035309"/>
    <lineage>
        <taxon>Eukaryota</taxon>
        <taxon>Fungi</taxon>
        <taxon>Dikarya</taxon>
        <taxon>Ascomycota</taxon>
        <taxon>Pezizomycotina</taxon>
        <taxon>Sordariomycetes</taxon>
        <taxon>Hypocreomycetidae</taxon>
        <taxon>Microascales</taxon>
        <taxon>Ceratocystidaceae</taxon>
        <taxon>Ceratocystis</taxon>
    </lineage>
</organism>
<dbReference type="InterPro" id="IPR013083">
    <property type="entry name" value="Znf_RING/FYVE/PHD"/>
</dbReference>
<dbReference type="Pfam" id="PF26095">
    <property type="entry name" value="CC_Bre1"/>
    <property type="match status" value="1"/>
</dbReference>
<dbReference type="GO" id="GO:0008270">
    <property type="term" value="F:zinc ion binding"/>
    <property type="evidence" value="ECO:0007669"/>
    <property type="project" value="UniProtKB-KW"/>
</dbReference>
<dbReference type="InterPro" id="IPR001841">
    <property type="entry name" value="Znf_RING"/>
</dbReference>
<dbReference type="EMBL" id="APWK03000009">
    <property type="protein sequence ID" value="PHH55649.1"/>
    <property type="molecule type" value="Genomic_DNA"/>
</dbReference>
<feature type="compositionally biased region" description="Basic and acidic residues" evidence="17">
    <location>
        <begin position="50"/>
        <end position="59"/>
    </location>
</feature>
<keyword evidence="8 15" id="KW-0833">Ubl conjugation pathway</keyword>
<dbReference type="SMART" id="SM00184">
    <property type="entry name" value="RING"/>
    <property type="match status" value="1"/>
</dbReference>
<evidence type="ECO:0000256" key="2">
    <source>
        <dbReference type="ARBA" id="ARBA00004123"/>
    </source>
</evidence>
<comment type="subcellular location">
    <subcellularLocation>
        <location evidence="2 15">Nucleus</location>
    </subcellularLocation>
</comment>
<dbReference type="Pfam" id="PF13920">
    <property type="entry name" value="zf-C3HC4_3"/>
    <property type="match status" value="1"/>
</dbReference>
<evidence type="ECO:0000256" key="8">
    <source>
        <dbReference type="ARBA" id="ARBA00022786"/>
    </source>
</evidence>
<evidence type="ECO:0000256" key="3">
    <source>
        <dbReference type="ARBA" id="ARBA00004906"/>
    </source>
</evidence>
<feature type="coiled-coil region" evidence="16">
    <location>
        <begin position="349"/>
        <end position="376"/>
    </location>
</feature>
<feature type="region of interest" description="Disordered" evidence="17">
    <location>
        <begin position="249"/>
        <end position="278"/>
    </location>
</feature>
<reference evidence="19 20" key="1">
    <citation type="journal article" date="2013" name="Fungal Biol.">
        <title>Analysis of microsatellite markers in the genome of the plant pathogen Ceratocystis fimbriata.</title>
        <authorList>
            <person name="Simpson M.C."/>
            <person name="Wilken P.M."/>
            <person name="Coetzee M.P."/>
            <person name="Wingfield M.J."/>
            <person name="Wingfield B.D."/>
        </authorList>
    </citation>
    <scope>NUCLEOTIDE SEQUENCE [LARGE SCALE GENOMIC DNA]</scope>
    <source>
        <strain evidence="19 20">CBS 114723</strain>
    </source>
</reference>
<dbReference type="OrthoDB" id="654191at2759"/>
<feature type="coiled-coil region" evidence="16">
    <location>
        <begin position="472"/>
        <end position="534"/>
    </location>
</feature>
<comment type="similarity">
    <text evidence="4 15">Belongs to the BRE1 family.</text>
</comment>
<evidence type="ECO:0000256" key="4">
    <source>
        <dbReference type="ARBA" id="ARBA00005555"/>
    </source>
</evidence>
<dbReference type="GO" id="GO:0061630">
    <property type="term" value="F:ubiquitin protein ligase activity"/>
    <property type="evidence" value="ECO:0007669"/>
    <property type="project" value="UniProtKB-EC"/>
</dbReference>
<evidence type="ECO:0000256" key="1">
    <source>
        <dbReference type="ARBA" id="ARBA00000900"/>
    </source>
</evidence>
<evidence type="ECO:0000256" key="10">
    <source>
        <dbReference type="ARBA" id="ARBA00022853"/>
    </source>
</evidence>
<evidence type="ECO:0000256" key="15">
    <source>
        <dbReference type="RuleBase" id="RU365038"/>
    </source>
</evidence>
<protein>
    <recommendedName>
        <fullName evidence="15">E3 ubiquitin protein ligase</fullName>
        <ecNumber evidence="15">2.3.2.27</ecNumber>
    </recommendedName>
</protein>
<dbReference type="EC" id="2.3.2.27" evidence="15"/>
<dbReference type="SUPFAM" id="SSF57850">
    <property type="entry name" value="RING/U-box"/>
    <property type="match status" value="1"/>
</dbReference>
<evidence type="ECO:0000256" key="9">
    <source>
        <dbReference type="ARBA" id="ARBA00022833"/>
    </source>
</evidence>
<keyword evidence="12 15" id="KW-0539">Nucleus</keyword>
<evidence type="ECO:0000256" key="12">
    <source>
        <dbReference type="ARBA" id="ARBA00023242"/>
    </source>
</evidence>
<keyword evidence="5 15" id="KW-0808">Transferase</keyword>
<dbReference type="Proteomes" id="UP000222788">
    <property type="component" value="Unassembled WGS sequence"/>
</dbReference>
<keyword evidence="10 15" id="KW-0156">Chromatin regulator</keyword>
<keyword evidence="20" id="KW-1185">Reference proteome</keyword>